<dbReference type="STRING" id="716544.wcw_0403"/>
<gene>
    <name evidence="1" type="ordered locus">wcw_0403</name>
</gene>
<dbReference type="HOGENOM" id="CLU_1739291_0_0_0"/>
<protein>
    <recommendedName>
        <fullName evidence="3">DUF177 domain-containing protein</fullName>
    </recommendedName>
</protein>
<organism evidence="1 2">
    <name type="scientific">Waddlia chondrophila (strain ATCC VR-1470 / WSU 86-1044)</name>
    <dbReference type="NCBI Taxonomy" id="716544"/>
    <lineage>
        <taxon>Bacteria</taxon>
        <taxon>Pseudomonadati</taxon>
        <taxon>Chlamydiota</taxon>
        <taxon>Chlamydiia</taxon>
        <taxon>Parachlamydiales</taxon>
        <taxon>Waddliaceae</taxon>
        <taxon>Waddlia</taxon>
    </lineage>
</organism>
<reference evidence="1 2" key="1">
    <citation type="journal article" date="2010" name="PLoS ONE">
        <title>The Waddlia genome: a window into chlamydial biology.</title>
        <authorList>
            <person name="Bertelli C."/>
            <person name="Collyn F."/>
            <person name="Croxatto A."/>
            <person name="Ruckert C."/>
            <person name="Polkinghorne A."/>
            <person name="Kebbi-Beghdadi C."/>
            <person name="Goesmann A."/>
            <person name="Vaughan L."/>
            <person name="Greub G."/>
        </authorList>
    </citation>
    <scope>NUCLEOTIDE SEQUENCE [LARGE SCALE GENOMIC DNA]</scope>
    <source>
        <strain evidence="2">ATCC VR-1470 / WSU 86-1044</strain>
    </source>
</reference>
<accession>D6YUG4</accession>
<dbReference type="Proteomes" id="UP000001505">
    <property type="component" value="Chromosome"/>
</dbReference>
<sequence length="163" mass="18571">MILMSNEVDNYKIYVDQLRDGKIESVGCFFPPEMMDVQDDALAFDARIHVKGEAYVSDHALILHLDLHASAVIPCSICNASVDTPVVVKGIYHLVPLDEIKGHIFDIREVVRENILLNTPLFSECNEGNCSERQFLKKYLKSDEDLQQKPFEGQQPFKDLPFM</sequence>
<evidence type="ECO:0000313" key="1">
    <source>
        <dbReference type="EMBL" id="ADI37775.1"/>
    </source>
</evidence>
<name>D6YUG4_WADCW</name>
<keyword evidence="2" id="KW-1185">Reference proteome</keyword>
<evidence type="ECO:0000313" key="2">
    <source>
        <dbReference type="Proteomes" id="UP000001505"/>
    </source>
</evidence>
<evidence type="ECO:0008006" key="3">
    <source>
        <dbReference type="Google" id="ProtNLM"/>
    </source>
</evidence>
<dbReference type="AlphaFoldDB" id="D6YUG4"/>
<dbReference type="EMBL" id="CP001928">
    <property type="protein sequence ID" value="ADI37775.1"/>
    <property type="molecule type" value="Genomic_DNA"/>
</dbReference>
<dbReference type="KEGG" id="wch:wcw_0403"/>
<proteinExistence type="predicted"/>
<dbReference type="eggNOG" id="COG1399">
    <property type="taxonomic scope" value="Bacteria"/>
</dbReference>